<keyword evidence="2" id="KW-1185">Reference proteome</keyword>
<accession>A0ACB8RTY7</accession>
<dbReference type="Proteomes" id="UP000814033">
    <property type="component" value="Unassembled WGS sequence"/>
</dbReference>
<reference evidence="1" key="2">
    <citation type="journal article" date="2022" name="New Phytol.">
        <title>Evolutionary transition to the ectomycorrhizal habit in the genomes of a hyperdiverse lineage of mushroom-forming fungi.</title>
        <authorList>
            <person name="Looney B."/>
            <person name="Miyauchi S."/>
            <person name="Morin E."/>
            <person name="Drula E."/>
            <person name="Courty P.E."/>
            <person name="Kohler A."/>
            <person name="Kuo A."/>
            <person name="LaButti K."/>
            <person name="Pangilinan J."/>
            <person name="Lipzen A."/>
            <person name="Riley R."/>
            <person name="Andreopoulos W."/>
            <person name="He G."/>
            <person name="Johnson J."/>
            <person name="Nolan M."/>
            <person name="Tritt A."/>
            <person name="Barry K.W."/>
            <person name="Grigoriev I.V."/>
            <person name="Nagy L.G."/>
            <person name="Hibbett D."/>
            <person name="Henrissat B."/>
            <person name="Matheny P.B."/>
            <person name="Labbe J."/>
            <person name="Martin F.M."/>
        </authorList>
    </citation>
    <scope>NUCLEOTIDE SEQUENCE</scope>
    <source>
        <strain evidence="1">FP105234-sp</strain>
    </source>
</reference>
<comment type="caution">
    <text evidence="1">The sequence shown here is derived from an EMBL/GenBank/DDBJ whole genome shotgun (WGS) entry which is preliminary data.</text>
</comment>
<protein>
    <submittedName>
        <fullName evidence="1">Uncharacterized protein</fullName>
    </submittedName>
</protein>
<evidence type="ECO:0000313" key="2">
    <source>
        <dbReference type="Proteomes" id="UP000814033"/>
    </source>
</evidence>
<gene>
    <name evidence="1" type="ORF">FA95DRAFT_1229968</name>
</gene>
<name>A0ACB8RTY7_9AGAM</name>
<reference evidence="1" key="1">
    <citation type="submission" date="2021-02" db="EMBL/GenBank/DDBJ databases">
        <authorList>
            <consortium name="DOE Joint Genome Institute"/>
            <person name="Ahrendt S."/>
            <person name="Looney B.P."/>
            <person name="Miyauchi S."/>
            <person name="Morin E."/>
            <person name="Drula E."/>
            <person name="Courty P.E."/>
            <person name="Chicoki N."/>
            <person name="Fauchery L."/>
            <person name="Kohler A."/>
            <person name="Kuo A."/>
            <person name="Labutti K."/>
            <person name="Pangilinan J."/>
            <person name="Lipzen A."/>
            <person name="Riley R."/>
            <person name="Andreopoulos W."/>
            <person name="He G."/>
            <person name="Johnson J."/>
            <person name="Barry K.W."/>
            <person name="Grigoriev I.V."/>
            <person name="Nagy L."/>
            <person name="Hibbett D."/>
            <person name="Henrissat B."/>
            <person name="Matheny P.B."/>
            <person name="Labbe J."/>
            <person name="Martin F."/>
        </authorList>
    </citation>
    <scope>NUCLEOTIDE SEQUENCE</scope>
    <source>
        <strain evidence="1">FP105234-sp</strain>
    </source>
</reference>
<sequence length="165" mass="17706">MQHYTAPIRPYTQYCRVAARHNITIVLSLDLIDVRPSNHLSSLCTSSLRRCGAVRQEPSNHPRSCSIHAQTHRDCGSVAALVAHPGACCDSSDVLAQLIDVLFLPLPGHRATTPPPPSPPSCQPPSRNPISPTFVSPCLSPHPHLPHPNLSHAHGDPSTIGGIRA</sequence>
<organism evidence="1 2">
    <name type="scientific">Auriscalpium vulgare</name>
    <dbReference type="NCBI Taxonomy" id="40419"/>
    <lineage>
        <taxon>Eukaryota</taxon>
        <taxon>Fungi</taxon>
        <taxon>Dikarya</taxon>
        <taxon>Basidiomycota</taxon>
        <taxon>Agaricomycotina</taxon>
        <taxon>Agaricomycetes</taxon>
        <taxon>Russulales</taxon>
        <taxon>Auriscalpiaceae</taxon>
        <taxon>Auriscalpium</taxon>
    </lineage>
</organism>
<dbReference type="EMBL" id="MU275906">
    <property type="protein sequence ID" value="KAI0047328.1"/>
    <property type="molecule type" value="Genomic_DNA"/>
</dbReference>
<proteinExistence type="predicted"/>
<evidence type="ECO:0000313" key="1">
    <source>
        <dbReference type="EMBL" id="KAI0047328.1"/>
    </source>
</evidence>